<protein>
    <submittedName>
        <fullName evidence="2">Uncharacterized protein</fullName>
    </submittedName>
</protein>
<feature type="compositionally biased region" description="Low complexity" evidence="1">
    <location>
        <begin position="37"/>
        <end position="55"/>
    </location>
</feature>
<comment type="caution">
    <text evidence="2">The sequence shown here is derived from an EMBL/GenBank/DDBJ whole genome shotgun (WGS) entry which is preliminary data.</text>
</comment>
<dbReference type="EMBL" id="BAAATA010000023">
    <property type="protein sequence ID" value="GAA2497463.1"/>
    <property type="molecule type" value="Genomic_DNA"/>
</dbReference>
<keyword evidence="3" id="KW-1185">Reference proteome</keyword>
<gene>
    <name evidence="2" type="ORF">GCM10010406_37430</name>
</gene>
<evidence type="ECO:0000256" key="1">
    <source>
        <dbReference type="SAM" id="MobiDB-lite"/>
    </source>
</evidence>
<feature type="compositionally biased region" description="Gly residues" evidence="1">
    <location>
        <begin position="1"/>
        <end position="17"/>
    </location>
</feature>
<feature type="region of interest" description="Disordered" evidence="1">
    <location>
        <begin position="1"/>
        <end position="56"/>
    </location>
</feature>
<reference evidence="2 3" key="1">
    <citation type="journal article" date="2019" name="Int. J. Syst. Evol. Microbiol.">
        <title>The Global Catalogue of Microorganisms (GCM) 10K type strain sequencing project: providing services to taxonomists for standard genome sequencing and annotation.</title>
        <authorList>
            <consortium name="The Broad Institute Genomics Platform"/>
            <consortium name="The Broad Institute Genome Sequencing Center for Infectious Disease"/>
            <person name="Wu L."/>
            <person name="Ma J."/>
        </authorList>
    </citation>
    <scope>NUCLEOTIDE SEQUENCE [LARGE SCALE GENOMIC DNA]</scope>
    <source>
        <strain evidence="2 3">JCM 6307</strain>
    </source>
</reference>
<evidence type="ECO:0000313" key="3">
    <source>
        <dbReference type="Proteomes" id="UP001501358"/>
    </source>
</evidence>
<evidence type="ECO:0000313" key="2">
    <source>
        <dbReference type="EMBL" id="GAA2497463.1"/>
    </source>
</evidence>
<dbReference type="Proteomes" id="UP001501358">
    <property type="component" value="Unassembled WGS sequence"/>
</dbReference>
<accession>A0ABN3M8N9</accession>
<organism evidence="2 3">
    <name type="scientific">Streptomyces thermolineatus</name>
    <dbReference type="NCBI Taxonomy" id="44033"/>
    <lineage>
        <taxon>Bacteria</taxon>
        <taxon>Bacillati</taxon>
        <taxon>Actinomycetota</taxon>
        <taxon>Actinomycetes</taxon>
        <taxon>Kitasatosporales</taxon>
        <taxon>Streptomycetaceae</taxon>
        <taxon>Streptomyces</taxon>
    </lineage>
</organism>
<sequence>MEGTGAGAEAEGAGGVEDGPSARRLNSDRFLAGDCTPGAHAGPAGAAGPLRGPPARLRHPMTLVIIAVW</sequence>
<name>A0ABN3M8N9_9ACTN</name>
<proteinExistence type="predicted"/>